<dbReference type="Gene3D" id="2.40.160.100">
    <property type="match status" value="1"/>
</dbReference>
<name>A0ABZ2W6I9_9GAMM</name>
<evidence type="ECO:0000313" key="3">
    <source>
        <dbReference type="Proteomes" id="UP001475781"/>
    </source>
</evidence>
<evidence type="ECO:0008006" key="4">
    <source>
        <dbReference type="Google" id="ProtNLM"/>
    </source>
</evidence>
<protein>
    <recommendedName>
        <fullName evidence="4">Alginate export domain-containing protein</fullName>
    </recommendedName>
</protein>
<organism evidence="2 3">
    <name type="scientific">Marinobacter metalliresistant</name>
    <dbReference type="NCBI Taxonomy" id="2961995"/>
    <lineage>
        <taxon>Bacteria</taxon>
        <taxon>Pseudomonadati</taxon>
        <taxon>Pseudomonadota</taxon>
        <taxon>Gammaproteobacteria</taxon>
        <taxon>Pseudomonadales</taxon>
        <taxon>Marinobacteraceae</taxon>
        <taxon>Marinobacter</taxon>
    </lineage>
</organism>
<keyword evidence="1" id="KW-0732">Signal</keyword>
<dbReference type="EMBL" id="CP101118">
    <property type="protein sequence ID" value="WZF90361.1"/>
    <property type="molecule type" value="Genomic_DNA"/>
</dbReference>
<evidence type="ECO:0000256" key="1">
    <source>
        <dbReference type="SAM" id="SignalP"/>
    </source>
</evidence>
<proteinExistence type="predicted"/>
<dbReference type="SUPFAM" id="SSF56935">
    <property type="entry name" value="Porins"/>
    <property type="match status" value="1"/>
</dbReference>
<reference evidence="2 3" key="1">
    <citation type="submission" date="2022-07" db="EMBL/GenBank/DDBJ databases">
        <title>A copper resistant bacterium isolated from sediment samples of deep sea hydrothermal areas.</title>
        <authorList>
            <person name="Zeng X."/>
        </authorList>
    </citation>
    <scope>NUCLEOTIDE SEQUENCE [LARGE SCALE GENOMIC DNA]</scope>
    <source>
        <strain evidence="3">CuT 6</strain>
    </source>
</reference>
<gene>
    <name evidence="2" type="ORF">NLK58_09320</name>
</gene>
<dbReference type="Proteomes" id="UP001475781">
    <property type="component" value="Chromosome"/>
</dbReference>
<feature type="chain" id="PRO_5047078742" description="Alginate export domain-containing protein" evidence="1">
    <location>
        <begin position="28"/>
        <end position="487"/>
    </location>
</feature>
<sequence length="487" mass="51405">MKITGKRIGQGCLGALLAVNGVPAAMALEVPTSSGVKLDIITQGKFQPTYFSNFDMDSSKEDGATGTSAGAVQVGDEHVRAEVRLGVVATGKNWTGKLLLENDFALDANSVDRAYRGERFGLEQAYFTYTFDPAFTVQGGWTFKNLDMASGGLLYGDDHPLFGATGKTSWGGYDIYWMPINDGLISRTNPTPTIAQVNGQEDWDVYASKFDIDLGGGSRISPILTFSDNQQQNAVATYFGVEYIGNIGALKIRAEVLGVTGSFNGGSSTLENGTVVDNSNSDISAFAGYASVEYPVSEAFNPFIALRVASGDDDPTDNDVEGWLGITDIGRYSPLIGIDGQFMGWQPNSNRAIASGLFGVALDQAGPGGAGYGGISNAGTGNNPGQIMLSFGSSGNLAAISPKLSYQAQIFPMWYQQTGGLESLSTASGSVDSFAGTELDVAVKYQANEYFAPRLVLSSFLPGKGVEDATGGDDAAYVAMLELNWNY</sequence>
<dbReference type="InterPro" id="IPR053728">
    <property type="entry name" value="Alginate_Permeability_Chnl"/>
</dbReference>
<feature type="signal peptide" evidence="1">
    <location>
        <begin position="1"/>
        <end position="27"/>
    </location>
</feature>
<evidence type="ECO:0000313" key="2">
    <source>
        <dbReference type="EMBL" id="WZF90361.1"/>
    </source>
</evidence>
<keyword evidence="3" id="KW-1185">Reference proteome</keyword>
<dbReference type="RefSeq" id="WP_341582616.1">
    <property type="nucleotide sequence ID" value="NZ_CP101118.1"/>
</dbReference>
<accession>A0ABZ2W6I9</accession>